<evidence type="ECO:0000313" key="11">
    <source>
        <dbReference type="Proteomes" id="UP001177140"/>
    </source>
</evidence>
<evidence type="ECO:0000256" key="1">
    <source>
        <dbReference type="ARBA" id="ARBA00000082"/>
    </source>
</evidence>
<dbReference type="Gene3D" id="3.30.70.141">
    <property type="entry name" value="Nucleoside diphosphate kinase-like domain"/>
    <property type="match status" value="1"/>
</dbReference>
<keyword evidence="6" id="KW-0808">Transferase</keyword>
<dbReference type="AlphaFoldDB" id="A0AA41V324"/>
<dbReference type="InterPro" id="IPR036850">
    <property type="entry name" value="NDK-like_dom_sf"/>
</dbReference>
<evidence type="ECO:0000256" key="6">
    <source>
        <dbReference type="ARBA" id="ARBA00022679"/>
    </source>
</evidence>
<evidence type="ECO:0000256" key="8">
    <source>
        <dbReference type="PROSITE-ProRule" id="PRU00706"/>
    </source>
</evidence>
<dbReference type="Pfam" id="PF00334">
    <property type="entry name" value="NDK"/>
    <property type="match status" value="1"/>
</dbReference>
<dbReference type="PANTHER" id="PTHR11349">
    <property type="entry name" value="NUCLEOSIDE DIPHOSPHATE KINASE"/>
    <property type="match status" value="1"/>
</dbReference>
<keyword evidence="7" id="KW-0418">Kinase</keyword>
<comment type="similarity">
    <text evidence="4 8">Belongs to the NDK family.</text>
</comment>
<sequence length="343" mass="38945">MEKPADKIEQAEEETFVLAYPIFTECCCIGDLVRFFEEKNLKLKGLMLMNVNKQFIERHFNNVGGEPEGRPVARYSYPTWSDYLTSKPIAVMILEGHEAVQKVDQLTSDRDSFFWNDDGPTVYNSKTADQAKHDIDTWFCQDPGYWLEKATRSTHLVTLLPGGKTHGPWERPLKILKEGPTYENKPDLHGYFIERENMSVLVIKPKAFRKGCVGEVLSAIVVNSFGGLIGMKLVRKADCPNSVVWSDSCTSTKTEEDECAIAVVVGFLSRKFELCIEEPDVNNIDFDSRVFRVGSDYVYRSKPGENLWHEIGVFFSYGFTLWNAPDCNDICGKMFEPSLVGLL</sequence>
<gene>
    <name evidence="10" type="ORF">MKW94_017532</name>
</gene>
<evidence type="ECO:0000313" key="10">
    <source>
        <dbReference type="EMBL" id="MCL7029987.1"/>
    </source>
</evidence>
<dbReference type="GO" id="GO:0004550">
    <property type="term" value="F:nucleoside diphosphate kinase activity"/>
    <property type="evidence" value="ECO:0007669"/>
    <property type="project" value="UniProtKB-EC"/>
</dbReference>
<evidence type="ECO:0000256" key="2">
    <source>
        <dbReference type="ARBA" id="ARBA00000937"/>
    </source>
</evidence>
<reference evidence="10" key="1">
    <citation type="submission" date="2022-03" db="EMBL/GenBank/DDBJ databases">
        <title>A functionally conserved STORR gene fusion in Papaver species that diverged 16.8 million years ago.</title>
        <authorList>
            <person name="Catania T."/>
        </authorList>
    </citation>
    <scope>NUCLEOTIDE SEQUENCE</scope>
    <source>
        <strain evidence="10">S-191538</strain>
    </source>
</reference>
<evidence type="ECO:0000259" key="9">
    <source>
        <dbReference type="Pfam" id="PF00334"/>
    </source>
</evidence>
<feature type="domain" description="Nucleoside diphosphate kinase-like" evidence="9">
    <location>
        <begin position="13"/>
        <end position="107"/>
    </location>
</feature>
<evidence type="ECO:0000256" key="7">
    <source>
        <dbReference type="ARBA" id="ARBA00022777"/>
    </source>
</evidence>
<dbReference type="SUPFAM" id="SSF54919">
    <property type="entry name" value="Nucleoside diphosphate kinase, NDK"/>
    <property type="match status" value="1"/>
</dbReference>
<evidence type="ECO:0000256" key="4">
    <source>
        <dbReference type="ARBA" id="ARBA00008142"/>
    </source>
</evidence>
<name>A0AA41V324_PAPNU</name>
<keyword evidence="11" id="KW-1185">Reference proteome</keyword>
<comment type="cofactor">
    <cofactor evidence="3">
        <name>Mg(2+)</name>
        <dbReference type="ChEBI" id="CHEBI:18420"/>
    </cofactor>
</comment>
<dbReference type="EC" id="2.7.4.6" evidence="5"/>
<accession>A0AA41V324</accession>
<protein>
    <recommendedName>
        <fullName evidence="5">nucleoside-diphosphate kinase</fullName>
        <ecNumber evidence="5">2.7.4.6</ecNumber>
    </recommendedName>
</protein>
<comment type="caution">
    <text evidence="10">The sequence shown here is derived from an EMBL/GenBank/DDBJ whole genome shotgun (WGS) entry which is preliminary data.</text>
</comment>
<comment type="caution">
    <text evidence="8">Lacks conserved residue(s) required for the propagation of feature annotation.</text>
</comment>
<evidence type="ECO:0000256" key="5">
    <source>
        <dbReference type="ARBA" id="ARBA00012966"/>
    </source>
</evidence>
<comment type="catalytic activity">
    <reaction evidence="1">
        <text>a 2'-deoxyribonucleoside 5'-diphosphate + ATP = a 2'-deoxyribonucleoside 5'-triphosphate + ADP</text>
        <dbReference type="Rhea" id="RHEA:44640"/>
        <dbReference type="ChEBI" id="CHEBI:30616"/>
        <dbReference type="ChEBI" id="CHEBI:61560"/>
        <dbReference type="ChEBI" id="CHEBI:73316"/>
        <dbReference type="ChEBI" id="CHEBI:456216"/>
        <dbReference type="EC" id="2.7.4.6"/>
    </reaction>
</comment>
<organism evidence="10 11">
    <name type="scientific">Papaver nudicaule</name>
    <name type="common">Iceland poppy</name>
    <dbReference type="NCBI Taxonomy" id="74823"/>
    <lineage>
        <taxon>Eukaryota</taxon>
        <taxon>Viridiplantae</taxon>
        <taxon>Streptophyta</taxon>
        <taxon>Embryophyta</taxon>
        <taxon>Tracheophyta</taxon>
        <taxon>Spermatophyta</taxon>
        <taxon>Magnoliopsida</taxon>
        <taxon>Ranunculales</taxon>
        <taxon>Papaveraceae</taxon>
        <taxon>Papaveroideae</taxon>
        <taxon>Papaver</taxon>
    </lineage>
</organism>
<dbReference type="Proteomes" id="UP001177140">
    <property type="component" value="Unassembled WGS sequence"/>
</dbReference>
<evidence type="ECO:0000256" key="3">
    <source>
        <dbReference type="ARBA" id="ARBA00001946"/>
    </source>
</evidence>
<proteinExistence type="inferred from homology"/>
<dbReference type="EMBL" id="JAJJMA010096384">
    <property type="protein sequence ID" value="MCL7029987.1"/>
    <property type="molecule type" value="Genomic_DNA"/>
</dbReference>
<comment type="catalytic activity">
    <reaction evidence="2">
        <text>a ribonucleoside 5'-diphosphate + ATP = a ribonucleoside 5'-triphosphate + ADP</text>
        <dbReference type="Rhea" id="RHEA:18113"/>
        <dbReference type="ChEBI" id="CHEBI:30616"/>
        <dbReference type="ChEBI" id="CHEBI:57930"/>
        <dbReference type="ChEBI" id="CHEBI:61557"/>
        <dbReference type="ChEBI" id="CHEBI:456216"/>
        <dbReference type="EC" id="2.7.4.6"/>
    </reaction>
</comment>
<dbReference type="InterPro" id="IPR034907">
    <property type="entry name" value="NDK-like_dom"/>
</dbReference>
<dbReference type="PROSITE" id="PS51374">
    <property type="entry name" value="NDPK_LIKE"/>
    <property type="match status" value="1"/>
</dbReference>